<sequence>MESAHAHRKDEHLTIAEVQMRKNGLVENFNDIRLIHNGLPELAVNEVSIATTLPDFKLDTPFYIEAMTGGSEKTGKINQQLAQVAKETGIAMAVGSESIALKDPAARASFEVVRQENPDGFILANIGAGHPAQHAQQVIDLIGANALEVHINTAQEIVMPEGDRNFHWLESIADIVANVNVPVIVKEVGFGMSQTTLQMLNEIGVKYVNVGGRGGTNFAAIENQRNHNEDYSYLLDWGQTTTESLLEARLADTPLNILATGGIQNPLDILKAQVLGAKMVGVAGHFLHTLLNDKQDGLLNEIIIWQKQLHELYALVGAANENELADVDYVMSAELESFARQRM</sequence>
<feature type="binding site" evidence="11">
    <location>
        <begin position="66"/>
        <end position="68"/>
    </location>
    <ligand>
        <name>FMN</name>
        <dbReference type="ChEBI" id="CHEBI:58210"/>
    </ligand>
</feature>
<dbReference type="AlphaFoldDB" id="A0A4P6YRL8"/>
<comment type="cofactor">
    <cofactor evidence="11">
        <name>Mg(2+)</name>
        <dbReference type="ChEBI" id="CHEBI:18420"/>
    </cofactor>
</comment>
<dbReference type="InterPro" id="IPR000262">
    <property type="entry name" value="FMN-dep_DH"/>
</dbReference>
<dbReference type="NCBIfam" id="TIGR02151">
    <property type="entry name" value="IPP_isom_2"/>
    <property type="match status" value="1"/>
</dbReference>
<dbReference type="PANTHER" id="PTHR43665">
    <property type="entry name" value="ISOPENTENYL-DIPHOSPHATE DELTA-ISOMERASE"/>
    <property type="match status" value="1"/>
</dbReference>
<evidence type="ECO:0000256" key="2">
    <source>
        <dbReference type="ARBA" id="ARBA00022490"/>
    </source>
</evidence>
<name>A0A4P6YRL8_9LACO</name>
<gene>
    <name evidence="11" type="primary">fni</name>
    <name evidence="13" type="ORF">EQG49_01875</name>
</gene>
<evidence type="ECO:0000256" key="11">
    <source>
        <dbReference type="HAMAP-Rule" id="MF_00354"/>
    </source>
</evidence>
<accession>A0A4P6YRL8</accession>
<evidence type="ECO:0000256" key="10">
    <source>
        <dbReference type="ARBA" id="ARBA00025810"/>
    </source>
</evidence>
<evidence type="ECO:0000313" key="14">
    <source>
        <dbReference type="Proteomes" id="UP000292886"/>
    </source>
</evidence>
<feature type="binding site" evidence="11">
    <location>
        <position position="156"/>
    </location>
    <ligand>
        <name>Mg(2+)</name>
        <dbReference type="ChEBI" id="CHEBI:18420"/>
    </ligand>
</feature>
<keyword evidence="6 11" id="KW-0460">Magnesium</keyword>
<evidence type="ECO:0000256" key="9">
    <source>
        <dbReference type="ARBA" id="ARBA00023235"/>
    </source>
</evidence>
<protein>
    <recommendedName>
        <fullName evidence="11">Isopentenyl-diphosphate delta-isomerase</fullName>
        <shortName evidence="11">IPP isomerase</shortName>
        <ecNumber evidence="11">5.3.3.2</ecNumber>
    </recommendedName>
    <alternativeName>
        <fullName evidence="11">Isopentenyl diphosphate:dimethylallyl diphosphate isomerase</fullName>
    </alternativeName>
    <alternativeName>
        <fullName evidence="11">Isopentenyl pyrophosphate isomerase</fullName>
    </alternativeName>
    <alternativeName>
        <fullName evidence="11">Type 2 isopentenyl diphosphate isomerase</fullName>
        <shortName evidence="11">IDI-2</shortName>
    </alternativeName>
</protein>
<evidence type="ECO:0000256" key="6">
    <source>
        <dbReference type="ARBA" id="ARBA00022842"/>
    </source>
</evidence>
<feature type="binding site" evidence="11">
    <location>
        <position position="155"/>
    </location>
    <ligand>
        <name>substrate</name>
    </ligand>
</feature>
<keyword evidence="3 11" id="KW-0285">Flavoprotein</keyword>
<dbReference type="HAMAP" id="MF_00354">
    <property type="entry name" value="Idi_2"/>
    <property type="match status" value="1"/>
</dbReference>
<dbReference type="GO" id="GO:0016491">
    <property type="term" value="F:oxidoreductase activity"/>
    <property type="evidence" value="ECO:0007669"/>
    <property type="project" value="InterPro"/>
</dbReference>
<proteinExistence type="inferred from homology"/>
<keyword evidence="2 11" id="KW-0963">Cytoplasm</keyword>
<keyword evidence="9 11" id="KW-0413">Isomerase</keyword>
<keyword evidence="7 11" id="KW-0521">NADP</keyword>
<dbReference type="GO" id="GO:0005737">
    <property type="term" value="C:cytoplasm"/>
    <property type="evidence" value="ECO:0007669"/>
    <property type="project" value="UniProtKB-SubCell"/>
</dbReference>
<dbReference type="OrthoDB" id="9795032at2"/>
<dbReference type="EMBL" id="CP037940">
    <property type="protein sequence ID" value="QBO35298.1"/>
    <property type="molecule type" value="Genomic_DNA"/>
</dbReference>
<dbReference type="Proteomes" id="UP000292886">
    <property type="component" value="Chromosome"/>
</dbReference>
<dbReference type="Gene3D" id="3.20.20.70">
    <property type="entry name" value="Aldolase class I"/>
    <property type="match status" value="1"/>
</dbReference>
<comment type="subunit">
    <text evidence="10 11">Homooctamer. Dimer of tetramers.</text>
</comment>
<keyword evidence="14" id="KW-1185">Reference proteome</keyword>
<dbReference type="GO" id="GO:0010181">
    <property type="term" value="F:FMN binding"/>
    <property type="evidence" value="ECO:0007669"/>
    <property type="project" value="UniProtKB-UniRule"/>
</dbReference>
<evidence type="ECO:0000256" key="8">
    <source>
        <dbReference type="ARBA" id="ARBA00023229"/>
    </source>
</evidence>
<evidence type="ECO:0000256" key="3">
    <source>
        <dbReference type="ARBA" id="ARBA00022630"/>
    </source>
</evidence>
<comment type="catalytic activity">
    <reaction evidence="11">
        <text>isopentenyl diphosphate = dimethylallyl diphosphate</text>
        <dbReference type="Rhea" id="RHEA:23284"/>
        <dbReference type="ChEBI" id="CHEBI:57623"/>
        <dbReference type="ChEBI" id="CHEBI:128769"/>
        <dbReference type="EC" id="5.3.3.2"/>
    </reaction>
</comment>
<dbReference type="GO" id="GO:0004452">
    <property type="term" value="F:isopentenyl-diphosphate delta-isomerase activity"/>
    <property type="evidence" value="ECO:0007669"/>
    <property type="project" value="UniProtKB-UniRule"/>
</dbReference>
<evidence type="ECO:0000256" key="1">
    <source>
        <dbReference type="ARBA" id="ARBA00001917"/>
    </source>
</evidence>
<dbReference type="GO" id="GO:0000287">
    <property type="term" value="F:magnesium ion binding"/>
    <property type="evidence" value="ECO:0007669"/>
    <property type="project" value="UniProtKB-UniRule"/>
</dbReference>
<dbReference type="KEGG" id="wei:EQG49_01875"/>
<dbReference type="PANTHER" id="PTHR43665:SF1">
    <property type="entry name" value="ISOPENTENYL-DIPHOSPHATE DELTA-ISOMERASE"/>
    <property type="match status" value="1"/>
</dbReference>
<dbReference type="RefSeq" id="WP_133362378.1">
    <property type="nucleotide sequence ID" value="NZ_CP037940.1"/>
</dbReference>
<comment type="cofactor">
    <cofactor evidence="11">
        <name>NADPH</name>
        <dbReference type="ChEBI" id="CHEBI:57783"/>
    </cofactor>
</comment>
<feature type="binding site" evidence="11">
    <location>
        <position position="216"/>
    </location>
    <ligand>
        <name>FMN</name>
        <dbReference type="ChEBI" id="CHEBI:58210"/>
    </ligand>
</feature>
<feature type="binding site" evidence="11">
    <location>
        <position position="96"/>
    </location>
    <ligand>
        <name>FMN</name>
        <dbReference type="ChEBI" id="CHEBI:58210"/>
    </ligand>
</feature>
<dbReference type="GO" id="GO:0070402">
    <property type="term" value="F:NADPH binding"/>
    <property type="evidence" value="ECO:0007669"/>
    <property type="project" value="UniProtKB-UniRule"/>
</dbReference>
<dbReference type="SUPFAM" id="SSF51395">
    <property type="entry name" value="FMN-linked oxidoreductases"/>
    <property type="match status" value="1"/>
</dbReference>
<feature type="binding site" evidence="11">
    <location>
        <position position="186"/>
    </location>
    <ligand>
        <name>FMN</name>
        <dbReference type="ChEBI" id="CHEBI:58210"/>
    </ligand>
</feature>
<feature type="binding site" evidence="11">
    <location>
        <begin position="8"/>
        <end position="9"/>
    </location>
    <ligand>
        <name>substrate</name>
    </ligand>
</feature>
<organism evidence="13 14">
    <name type="scientific">Periweissella cryptocerci</name>
    <dbReference type="NCBI Taxonomy" id="2506420"/>
    <lineage>
        <taxon>Bacteria</taxon>
        <taxon>Bacillati</taxon>
        <taxon>Bacillota</taxon>
        <taxon>Bacilli</taxon>
        <taxon>Lactobacillales</taxon>
        <taxon>Lactobacillaceae</taxon>
        <taxon>Periweissella</taxon>
    </lineage>
</organism>
<evidence type="ECO:0000256" key="4">
    <source>
        <dbReference type="ARBA" id="ARBA00022643"/>
    </source>
</evidence>
<comment type="subcellular location">
    <subcellularLocation>
        <location evidence="11">Cytoplasm</location>
    </subcellularLocation>
</comment>
<dbReference type="Pfam" id="PF01070">
    <property type="entry name" value="FMN_dh"/>
    <property type="match status" value="1"/>
</dbReference>
<feature type="binding site" evidence="11">
    <location>
        <position position="125"/>
    </location>
    <ligand>
        <name>FMN</name>
        <dbReference type="ChEBI" id="CHEBI:58210"/>
    </ligand>
</feature>
<reference evidence="14" key="1">
    <citation type="submission" date="2019-03" db="EMBL/GenBank/DDBJ databases">
        <title>Weissella sp. 26KH-42 Genome sequencing.</title>
        <authorList>
            <person name="Heo J."/>
            <person name="Kim S.-J."/>
            <person name="Kim J.-S."/>
            <person name="Hong S.-B."/>
            <person name="Kwon S.-W."/>
        </authorList>
    </citation>
    <scope>NUCLEOTIDE SEQUENCE [LARGE SCALE GENOMIC DNA]</scope>
    <source>
        <strain evidence="14">26KH-42</strain>
    </source>
</reference>
<evidence type="ECO:0000256" key="5">
    <source>
        <dbReference type="ARBA" id="ARBA00022723"/>
    </source>
</evidence>
<dbReference type="PIRSF" id="PIRSF003314">
    <property type="entry name" value="IPP_isomerase"/>
    <property type="match status" value="1"/>
</dbReference>
<dbReference type="InterPro" id="IPR011179">
    <property type="entry name" value="IPdP_isomerase"/>
</dbReference>
<feature type="binding site" evidence="11">
    <location>
        <begin position="283"/>
        <end position="284"/>
    </location>
    <ligand>
        <name>FMN</name>
        <dbReference type="ChEBI" id="CHEBI:58210"/>
    </ligand>
</feature>
<comment type="cofactor">
    <cofactor evidence="1 11">
        <name>FMN</name>
        <dbReference type="ChEBI" id="CHEBI:58210"/>
    </cofactor>
</comment>
<comment type="function">
    <text evidence="11">Involved in the biosynthesis of isoprenoids. Catalyzes the 1,3-allylic rearrangement of the homoallylic substrate isopentenyl (IPP) to its allylic isomer, dimethylallyl diphosphate (DMAPP).</text>
</comment>
<dbReference type="InterPro" id="IPR013785">
    <property type="entry name" value="Aldolase_TIM"/>
</dbReference>
<dbReference type="CDD" id="cd02811">
    <property type="entry name" value="IDI-2_FMN"/>
    <property type="match status" value="1"/>
</dbReference>
<keyword evidence="8 11" id="KW-0414">Isoprene biosynthesis</keyword>
<keyword evidence="5 11" id="KW-0479">Metal-binding</keyword>
<comment type="similarity">
    <text evidence="11">Belongs to the IPP isomerase type 2 family.</text>
</comment>
<feature type="domain" description="FMN-dependent dehydrogenase" evidence="12">
    <location>
        <begin position="151"/>
        <end position="324"/>
    </location>
</feature>
<evidence type="ECO:0000313" key="13">
    <source>
        <dbReference type="EMBL" id="QBO35298.1"/>
    </source>
</evidence>
<keyword evidence="4 11" id="KW-0288">FMN</keyword>
<comment type="caution">
    <text evidence="11">Lacks conserved residue(s) required for the propagation of feature annotation.</text>
</comment>
<evidence type="ECO:0000256" key="7">
    <source>
        <dbReference type="ARBA" id="ARBA00022857"/>
    </source>
</evidence>
<dbReference type="EC" id="5.3.3.2" evidence="11"/>
<evidence type="ECO:0000259" key="12">
    <source>
        <dbReference type="Pfam" id="PF01070"/>
    </source>
</evidence>
<dbReference type="GO" id="GO:0008299">
    <property type="term" value="P:isoprenoid biosynthetic process"/>
    <property type="evidence" value="ECO:0007669"/>
    <property type="project" value="UniProtKB-UniRule"/>
</dbReference>